<dbReference type="InterPro" id="IPR011545">
    <property type="entry name" value="DEAD/DEAH_box_helicase_dom"/>
</dbReference>
<evidence type="ECO:0000313" key="10">
    <source>
        <dbReference type="Proteomes" id="UP000824890"/>
    </source>
</evidence>
<evidence type="ECO:0000256" key="1">
    <source>
        <dbReference type="ARBA" id="ARBA00012552"/>
    </source>
</evidence>
<keyword evidence="4" id="KW-0347">Helicase</keyword>
<dbReference type="Pfam" id="PF25372">
    <property type="entry name" value="DUF7885"/>
    <property type="match status" value="1"/>
</dbReference>
<dbReference type="InterPro" id="IPR006553">
    <property type="entry name" value="Leu-rich_rpt_Cys-con_subtyp"/>
</dbReference>
<dbReference type="SMART" id="SM00487">
    <property type="entry name" value="DEXDc"/>
    <property type="match status" value="1"/>
</dbReference>
<dbReference type="PROSITE" id="PS51194">
    <property type="entry name" value="HELICASE_CTER"/>
    <property type="match status" value="1"/>
</dbReference>
<evidence type="ECO:0000256" key="2">
    <source>
        <dbReference type="ARBA" id="ARBA00022741"/>
    </source>
</evidence>
<evidence type="ECO:0000256" key="4">
    <source>
        <dbReference type="ARBA" id="ARBA00022806"/>
    </source>
</evidence>
<keyword evidence="10" id="KW-1185">Reference proteome</keyword>
<dbReference type="Pfam" id="PF00271">
    <property type="entry name" value="Helicase_C"/>
    <property type="match status" value="1"/>
</dbReference>
<keyword evidence="2" id="KW-0547">Nucleotide-binding</keyword>
<name>A0ABQ7ZWI1_BRANA</name>
<evidence type="ECO:0000259" key="7">
    <source>
        <dbReference type="PROSITE" id="PS51192"/>
    </source>
</evidence>
<evidence type="ECO:0000256" key="6">
    <source>
        <dbReference type="ARBA" id="ARBA00022884"/>
    </source>
</evidence>
<feature type="non-terminal residue" evidence="9">
    <location>
        <position position="1"/>
    </location>
</feature>
<dbReference type="Pfam" id="PF13516">
    <property type="entry name" value="LRR_6"/>
    <property type="match status" value="1"/>
</dbReference>
<dbReference type="PROSITE" id="PS51192">
    <property type="entry name" value="HELICASE_ATP_BIND_1"/>
    <property type="match status" value="1"/>
</dbReference>
<protein>
    <recommendedName>
        <fullName evidence="1">RNA helicase</fullName>
        <ecNumber evidence="1">3.6.4.13</ecNumber>
    </recommendedName>
</protein>
<evidence type="ECO:0000256" key="3">
    <source>
        <dbReference type="ARBA" id="ARBA00022801"/>
    </source>
</evidence>
<feature type="domain" description="Helicase C-terminal" evidence="8">
    <location>
        <begin position="192"/>
        <end position="344"/>
    </location>
</feature>
<dbReference type="PANTHER" id="PTHR47958">
    <property type="entry name" value="ATP-DEPENDENT RNA HELICASE DBP3"/>
    <property type="match status" value="1"/>
</dbReference>
<proteinExistence type="predicted"/>
<evidence type="ECO:0000259" key="8">
    <source>
        <dbReference type="PROSITE" id="PS51194"/>
    </source>
</evidence>
<feature type="domain" description="Helicase ATP-binding" evidence="7">
    <location>
        <begin position="22"/>
        <end position="219"/>
    </location>
</feature>
<dbReference type="InterPro" id="IPR032675">
    <property type="entry name" value="LRR_dom_sf"/>
</dbReference>
<dbReference type="InterPro" id="IPR014001">
    <property type="entry name" value="Helicase_ATP-bd"/>
</dbReference>
<dbReference type="Gene3D" id="3.40.50.300">
    <property type="entry name" value="P-loop containing nucleotide triphosphate hydrolases"/>
    <property type="match status" value="3"/>
</dbReference>
<dbReference type="InterPro" id="IPR001611">
    <property type="entry name" value="Leu-rich_rpt"/>
</dbReference>
<comment type="caution">
    <text evidence="9">The sequence shown here is derived from an EMBL/GenBank/DDBJ whole genome shotgun (WGS) entry which is preliminary data.</text>
</comment>
<dbReference type="Proteomes" id="UP000824890">
    <property type="component" value="Unassembled WGS sequence"/>
</dbReference>
<reference evidence="9 10" key="1">
    <citation type="submission" date="2021-05" db="EMBL/GenBank/DDBJ databases">
        <title>Genome Assembly of Synthetic Allotetraploid Brassica napus Reveals Homoeologous Exchanges between Subgenomes.</title>
        <authorList>
            <person name="Davis J.T."/>
        </authorList>
    </citation>
    <scope>NUCLEOTIDE SEQUENCE [LARGE SCALE GENOMIC DNA]</scope>
    <source>
        <strain evidence="10">cv. Da-Ae</strain>
        <tissue evidence="9">Seedling</tissue>
    </source>
</reference>
<dbReference type="InterPro" id="IPR027417">
    <property type="entry name" value="P-loop_NTPase"/>
</dbReference>
<keyword evidence="6" id="KW-0694">RNA-binding</keyword>
<organism evidence="9 10">
    <name type="scientific">Brassica napus</name>
    <name type="common">Rape</name>
    <dbReference type="NCBI Taxonomy" id="3708"/>
    <lineage>
        <taxon>Eukaryota</taxon>
        <taxon>Viridiplantae</taxon>
        <taxon>Streptophyta</taxon>
        <taxon>Embryophyta</taxon>
        <taxon>Tracheophyta</taxon>
        <taxon>Spermatophyta</taxon>
        <taxon>Magnoliopsida</taxon>
        <taxon>eudicotyledons</taxon>
        <taxon>Gunneridae</taxon>
        <taxon>Pentapetalae</taxon>
        <taxon>rosids</taxon>
        <taxon>malvids</taxon>
        <taxon>Brassicales</taxon>
        <taxon>Brassicaceae</taxon>
        <taxon>Brassiceae</taxon>
        <taxon>Brassica</taxon>
    </lineage>
</organism>
<gene>
    <name evidence="9" type="ORF">HID58_060721</name>
</gene>
<dbReference type="Gene3D" id="3.80.10.10">
    <property type="entry name" value="Ribonuclease Inhibitor"/>
    <property type="match status" value="2"/>
</dbReference>
<dbReference type="Pfam" id="PF00270">
    <property type="entry name" value="DEAD"/>
    <property type="match status" value="1"/>
</dbReference>
<dbReference type="InterPro" id="IPR001650">
    <property type="entry name" value="Helicase_C-like"/>
</dbReference>
<keyword evidence="5" id="KW-0067">ATP-binding</keyword>
<evidence type="ECO:0000256" key="5">
    <source>
        <dbReference type="ARBA" id="ARBA00022840"/>
    </source>
</evidence>
<evidence type="ECO:0000313" key="9">
    <source>
        <dbReference type="EMBL" id="KAH0884625.1"/>
    </source>
</evidence>
<dbReference type="CDD" id="cd18787">
    <property type="entry name" value="SF2_C_DEAD"/>
    <property type="match status" value="1"/>
</dbReference>
<dbReference type="EMBL" id="JAGKQM010000014">
    <property type="protein sequence ID" value="KAH0884625.1"/>
    <property type="molecule type" value="Genomic_DNA"/>
</dbReference>
<keyword evidence="3" id="KW-0378">Hydrolase</keyword>
<accession>A0ABQ7ZWI1</accession>
<sequence>ALNLNIRRCKYVTPTPIQRHAIPILLAGRDLMACAQTGSGKTAAFCFPIISGIMRDQRGERPLAKKFSYQTGVKVVVAYGGTPIDQQLMELEKGVDILVATPGRLNELLERATVTMQMIKFLALDEADRMMDMGFEPQIRKIVEQMDMPPRGRLASDFLSNYIFLAVEMVGSSPDLITLKVEYVHDSDKRSHLMALLHAQRENGTGDEKSLTLVFVETKTGADTLENWLCMNEFPATSIHGDKTQQEREVALESFKSGRTPIMVATDVAARGLDIPHVAQVVNFDLPNDIHDFVHRSLRTGREGKSATNVTEETWRIEIVTTLMRIVSTKLPQKDLISLLLNIDSREKTNAGDKLLAALLLPRYRQVKHINLEFSEGIEGNHLQLVKSQCQNALLSLKCLNLNGCQKISDGGIEAITSICPNLKAISIYWNVRVTDDCIRHLVNSCRTIIDLNLSGCKSITNKGMQLVAESYQDLEPLNITRCVKITYDGLLHVLHKCSTLQTLNLYALSGFTDKAYKKISLLADLRFLDLCGAQNLSDEGLTHMAKCIKLESLNLTWCVRITDSGVITIANSCTSLEFLSLFGIVGVTDRCLETLSQTCSATLTTLDVNGCIGIKRRSREELLQMFPRLTCFKVHS</sequence>
<dbReference type="SUPFAM" id="SSF52047">
    <property type="entry name" value="RNI-like"/>
    <property type="match status" value="1"/>
</dbReference>
<dbReference type="SMART" id="SM00490">
    <property type="entry name" value="HELICc"/>
    <property type="match status" value="1"/>
</dbReference>
<dbReference type="SMART" id="SM00367">
    <property type="entry name" value="LRR_CC"/>
    <property type="match status" value="7"/>
</dbReference>
<dbReference type="InterPro" id="IPR057207">
    <property type="entry name" value="FBXL15_LRR"/>
</dbReference>
<dbReference type="SUPFAM" id="SSF52540">
    <property type="entry name" value="P-loop containing nucleoside triphosphate hydrolases"/>
    <property type="match status" value="1"/>
</dbReference>
<dbReference type="EC" id="3.6.4.13" evidence="1"/>